<organism evidence="2 3">
    <name type="scientific">Hanseniaspora valbyensis NRRL Y-1626</name>
    <dbReference type="NCBI Taxonomy" id="766949"/>
    <lineage>
        <taxon>Eukaryota</taxon>
        <taxon>Fungi</taxon>
        <taxon>Dikarya</taxon>
        <taxon>Ascomycota</taxon>
        <taxon>Saccharomycotina</taxon>
        <taxon>Saccharomycetes</taxon>
        <taxon>Saccharomycodales</taxon>
        <taxon>Saccharomycodaceae</taxon>
        <taxon>Hanseniaspora</taxon>
    </lineage>
</organism>
<dbReference type="EMBL" id="LXPE01000422">
    <property type="protein sequence ID" value="OBA24784.1"/>
    <property type="molecule type" value="Genomic_DNA"/>
</dbReference>
<evidence type="ECO:0000313" key="2">
    <source>
        <dbReference type="EMBL" id="OBA24784.1"/>
    </source>
</evidence>
<protein>
    <submittedName>
        <fullName evidence="2">Uncharacterized protein</fullName>
    </submittedName>
</protein>
<dbReference type="AlphaFoldDB" id="A0A1B7T7S5"/>
<comment type="caution">
    <text evidence="2">The sequence shown here is derived from an EMBL/GenBank/DDBJ whole genome shotgun (WGS) entry which is preliminary data.</text>
</comment>
<feature type="compositionally biased region" description="Basic residues" evidence="1">
    <location>
        <begin position="35"/>
        <end position="46"/>
    </location>
</feature>
<feature type="compositionally biased region" description="Basic and acidic residues" evidence="1">
    <location>
        <begin position="24"/>
        <end position="34"/>
    </location>
</feature>
<feature type="non-terminal residue" evidence="2">
    <location>
        <position position="1"/>
    </location>
</feature>
<reference evidence="3" key="1">
    <citation type="journal article" date="2016" name="Proc. Natl. Acad. Sci. U.S.A.">
        <title>Comparative genomics of biotechnologically important yeasts.</title>
        <authorList>
            <person name="Riley R."/>
            <person name="Haridas S."/>
            <person name="Wolfe K.H."/>
            <person name="Lopes M.R."/>
            <person name="Hittinger C.T."/>
            <person name="Goeker M."/>
            <person name="Salamov A.A."/>
            <person name="Wisecaver J.H."/>
            <person name="Long T.M."/>
            <person name="Calvey C.H."/>
            <person name="Aerts A.L."/>
            <person name="Barry K.W."/>
            <person name="Choi C."/>
            <person name="Clum A."/>
            <person name="Coughlan A.Y."/>
            <person name="Deshpande S."/>
            <person name="Douglass A.P."/>
            <person name="Hanson S.J."/>
            <person name="Klenk H.-P."/>
            <person name="LaButti K.M."/>
            <person name="Lapidus A."/>
            <person name="Lindquist E.A."/>
            <person name="Lipzen A.M."/>
            <person name="Meier-Kolthoff J.P."/>
            <person name="Ohm R.A."/>
            <person name="Otillar R.P."/>
            <person name="Pangilinan J.L."/>
            <person name="Peng Y."/>
            <person name="Rokas A."/>
            <person name="Rosa C.A."/>
            <person name="Scheuner C."/>
            <person name="Sibirny A.A."/>
            <person name="Slot J.C."/>
            <person name="Stielow J.B."/>
            <person name="Sun H."/>
            <person name="Kurtzman C.P."/>
            <person name="Blackwell M."/>
            <person name="Grigoriev I.V."/>
            <person name="Jeffries T.W."/>
        </authorList>
    </citation>
    <scope>NUCLEOTIDE SEQUENCE [LARGE SCALE GENOMIC DNA]</scope>
    <source>
        <strain evidence="3">NRRL Y-1626</strain>
    </source>
</reference>
<accession>A0A1B7T7S5</accession>
<feature type="compositionally biased region" description="Basic and acidic residues" evidence="1">
    <location>
        <begin position="47"/>
        <end position="64"/>
    </location>
</feature>
<evidence type="ECO:0000313" key="3">
    <source>
        <dbReference type="Proteomes" id="UP000092321"/>
    </source>
</evidence>
<proteinExistence type="predicted"/>
<feature type="region of interest" description="Disordered" evidence="1">
    <location>
        <begin position="21"/>
        <end position="111"/>
    </location>
</feature>
<evidence type="ECO:0000256" key="1">
    <source>
        <dbReference type="SAM" id="MobiDB-lite"/>
    </source>
</evidence>
<dbReference type="OrthoDB" id="10263597at2759"/>
<dbReference type="Proteomes" id="UP000092321">
    <property type="component" value="Unassembled WGS sequence"/>
</dbReference>
<sequence>IYKNKGKDKLNESEVVLKNGLSVSKEEMTKEEKQKLRRSIKRKRSKLMKDKEERGLNKKSKIDESIDVLKSNSKHITVIGNDGKSTDSKGNSKKKNNNQSDENKLTGSYKL</sequence>
<name>A0A1B7T7S5_9ASCO</name>
<gene>
    <name evidence="2" type="ORF">HANVADRAFT_4400</name>
</gene>
<keyword evidence="3" id="KW-1185">Reference proteome</keyword>